<keyword evidence="2 8" id="KW-0732">Signal</keyword>
<keyword evidence="11" id="KW-1185">Reference proteome</keyword>
<dbReference type="PRINTS" id="PR00725">
    <property type="entry name" value="DADACBPTASE1"/>
</dbReference>
<dbReference type="Gene3D" id="3.40.710.10">
    <property type="entry name" value="DD-peptidase/beta-lactamase superfamily"/>
    <property type="match status" value="1"/>
</dbReference>
<accession>A0ABS5I394</accession>
<protein>
    <submittedName>
        <fullName evidence="10">D-alanyl-D-alanine endopeptidase</fullName>
        <ecNumber evidence="10">3.4.21.-</ecNumber>
    </submittedName>
</protein>
<dbReference type="EC" id="3.4.21.-" evidence="10"/>
<dbReference type="InterPro" id="IPR018044">
    <property type="entry name" value="Peptidase_S11"/>
</dbReference>
<dbReference type="Proteomes" id="UP000811844">
    <property type="component" value="Unassembled WGS sequence"/>
</dbReference>
<feature type="chain" id="PRO_5046582195" evidence="8">
    <location>
        <begin position="27"/>
        <end position="298"/>
    </location>
</feature>
<keyword evidence="4" id="KW-0133">Cell shape</keyword>
<keyword evidence="5" id="KW-0573">Peptidoglycan synthesis</keyword>
<dbReference type="InterPro" id="IPR001967">
    <property type="entry name" value="Peptidase_S11_N"/>
</dbReference>
<feature type="domain" description="Peptidase S11 D-alanyl-D-alanine carboxypeptidase A N-terminal" evidence="9">
    <location>
        <begin position="32"/>
        <end position="259"/>
    </location>
</feature>
<evidence type="ECO:0000256" key="5">
    <source>
        <dbReference type="ARBA" id="ARBA00022984"/>
    </source>
</evidence>
<comment type="caution">
    <text evidence="10">The sequence shown here is derived from an EMBL/GenBank/DDBJ whole genome shotgun (WGS) entry which is preliminary data.</text>
</comment>
<evidence type="ECO:0000256" key="3">
    <source>
        <dbReference type="ARBA" id="ARBA00022801"/>
    </source>
</evidence>
<evidence type="ECO:0000256" key="8">
    <source>
        <dbReference type="SAM" id="SignalP"/>
    </source>
</evidence>
<evidence type="ECO:0000313" key="11">
    <source>
        <dbReference type="Proteomes" id="UP000811844"/>
    </source>
</evidence>
<evidence type="ECO:0000259" key="9">
    <source>
        <dbReference type="Pfam" id="PF00768"/>
    </source>
</evidence>
<organism evidence="10 11">
    <name type="scientific">Shewanella intestini</name>
    <dbReference type="NCBI Taxonomy" id="2017544"/>
    <lineage>
        <taxon>Bacteria</taxon>
        <taxon>Pseudomonadati</taxon>
        <taxon>Pseudomonadota</taxon>
        <taxon>Gammaproteobacteria</taxon>
        <taxon>Alteromonadales</taxon>
        <taxon>Shewanellaceae</taxon>
        <taxon>Shewanella</taxon>
    </lineage>
</organism>
<feature type="signal peptide" evidence="8">
    <location>
        <begin position="1"/>
        <end position="26"/>
    </location>
</feature>
<dbReference type="NCBIfam" id="NF008668">
    <property type="entry name" value="PRK11669.1"/>
    <property type="match status" value="1"/>
</dbReference>
<name>A0ABS5I394_9GAMM</name>
<dbReference type="PANTHER" id="PTHR21581:SF26">
    <property type="entry name" value="D-ALANYL-D-ALANINE ENDOPEPTIDASE"/>
    <property type="match status" value="1"/>
</dbReference>
<dbReference type="PANTHER" id="PTHR21581">
    <property type="entry name" value="D-ALANYL-D-ALANINE CARBOXYPEPTIDASE"/>
    <property type="match status" value="1"/>
</dbReference>
<dbReference type="EMBL" id="JAAIKR010000010">
    <property type="protein sequence ID" value="MBR9728498.1"/>
    <property type="molecule type" value="Genomic_DNA"/>
</dbReference>
<reference evidence="10 11" key="1">
    <citation type="submission" date="2020-02" db="EMBL/GenBank/DDBJ databases">
        <title>Shewanella WXL01 sp. nov., a marine bacterium isolated from green algae in Luhuitou Fringing Reef (Northern South China Sea).</title>
        <authorList>
            <person name="Wang X."/>
        </authorList>
    </citation>
    <scope>NUCLEOTIDE SEQUENCE [LARGE SCALE GENOMIC DNA]</scope>
    <source>
        <strain evidence="10 11">MCCC 1A01895</strain>
    </source>
</reference>
<dbReference type="GO" id="GO:0016787">
    <property type="term" value="F:hydrolase activity"/>
    <property type="evidence" value="ECO:0007669"/>
    <property type="project" value="UniProtKB-KW"/>
</dbReference>
<evidence type="ECO:0000256" key="4">
    <source>
        <dbReference type="ARBA" id="ARBA00022960"/>
    </source>
</evidence>
<keyword evidence="6" id="KW-0961">Cell wall biogenesis/degradation</keyword>
<comment type="similarity">
    <text evidence="1 7">Belongs to the peptidase S11 family.</text>
</comment>
<evidence type="ECO:0000256" key="6">
    <source>
        <dbReference type="ARBA" id="ARBA00023316"/>
    </source>
</evidence>
<dbReference type="InterPro" id="IPR012338">
    <property type="entry name" value="Beta-lactam/transpept-like"/>
</dbReference>
<dbReference type="Pfam" id="PF00768">
    <property type="entry name" value="Peptidase_S11"/>
    <property type="match status" value="1"/>
</dbReference>
<keyword evidence="3 10" id="KW-0378">Hydrolase</keyword>
<evidence type="ECO:0000256" key="7">
    <source>
        <dbReference type="RuleBase" id="RU004016"/>
    </source>
</evidence>
<evidence type="ECO:0000256" key="2">
    <source>
        <dbReference type="ARBA" id="ARBA00022729"/>
    </source>
</evidence>
<sequence length="298" mass="33183">MLRIACVLRLLMSCLPLCCISLSASAQIDVISQQPLAAKNIMIVDLQSNKVLQAENAEQVRPIASVSKLMTALVVLDAKQSLKEKISVDVSQSKIMRNVHSRIRIGSKVTRENMMFMTLIASENRAATSLAHHYPGGFTAFVKAMNAKAKSLGMIHTHFEEPSGLSPDNVSSAHDLILLLKASRQYPDLLRISSMPKRHVIFSKPRYKLDFHNTNKLVAKGDWDISLTKTGYTSKAGHCLVMIANMNHRQVAFVVLGAFGKYTHLADANRFKRWLETNKVSTVPADALKHKYLEQDDD</sequence>
<evidence type="ECO:0000313" key="10">
    <source>
        <dbReference type="EMBL" id="MBR9728498.1"/>
    </source>
</evidence>
<gene>
    <name evidence="10" type="primary">pbpG</name>
    <name evidence="10" type="ORF">G3R48_10980</name>
</gene>
<dbReference type="SUPFAM" id="SSF56601">
    <property type="entry name" value="beta-lactamase/transpeptidase-like"/>
    <property type="match status" value="1"/>
</dbReference>
<evidence type="ECO:0000256" key="1">
    <source>
        <dbReference type="ARBA" id="ARBA00007164"/>
    </source>
</evidence>
<proteinExistence type="inferred from homology"/>